<proteinExistence type="predicted"/>
<gene>
    <name evidence="2" type="ORF">SAMN04487995_4917</name>
</gene>
<sequence>MVQTSLEETADIDQISASDLFNNISPASDLKVSVILPVRNELENLPKTLDALRKQYDNSGKRVPYQHYEVLLLANNCSDASADFARKYQKRYPEFSLHIEDIRLSMDVAHIGTVRRLLMDAAYNRFELLGKPNGIIASTDGDTEVDKNWVFNTIEEINKGNDVVGGRILTRPENSIARVYYLRDVTYKHLVSRIETLIDPLENDPWPRHYQCFGASFAVTCAIYDLSGRLPVVPFLEDMAFHRALRCIDAKIRLSPLVKVYTSTRIQGRVDFGFSIQLKQWGEMNQAHDPVLVEPAEALFKKLDAKKMLRQYWLLSDEQKRSSDLLRQVAQVLEIDLNWLRDQASVTTFFGMFWEHIEEELAKGAWSEIWQKMDVVHVIPQLKAKIMEFQKH</sequence>
<dbReference type="SUPFAM" id="SSF53448">
    <property type="entry name" value="Nucleotide-diphospho-sugar transferases"/>
    <property type="match status" value="1"/>
</dbReference>
<dbReference type="RefSeq" id="WP_090339344.1">
    <property type="nucleotide sequence ID" value="NZ_FNXY01000008.1"/>
</dbReference>
<dbReference type="Proteomes" id="UP000199532">
    <property type="component" value="Unassembled WGS sequence"/>
</dbReference>
<evidence type="ECO:0000259" key="1">
    <source>
        <dbReference type="Pfam" id="PF00535"/>
    </source>
</evidence>
<keyword evidence="3" id="KW-1185">Reference proteome</keyword>
<dbReference type="PANTHER" id="PTHR43685:SF14">
    <property type="entry name" value="GLYCOSYLTRANSFERASE 2-LIKE DOMAIN-CONTAINING PROTEIN"/>
    <property type="match status" value="1"/>
</dbReference>
<dbReference type="AlphaFoldDB" id="A0A1H6ZH16"/>
<dbReference type="OrthoDB" id="114108at2"/>
<keyword evidence="2" id="KW-0808">Transferase</keyword>
<reference evidence="2 3" key="1">
    <citation type="submission" date="2016-10" db="EMBL/GenBank/DDBJ databases">
        <authorList>
            <person name="de Groot N.N."/>
        </authorList>
    </citation>
    <scope>NUCLEOTIDE SEQUENCE [LARGE SCALE GENOMIC DNA]</scope>
    <source>
        <strain evidence="2 3">DSM 19938</strain>
    </source>
</reference>
<dbReference type="Gene3D" id="3.90.550.10">
    <property type="entry name" value="Spore Coat Polysaccharide Biosynthesis Protein SpsA, Chain A"/>
    <property type="match status" value="1"/>
</dbReference>
<dbReference type="InterPro" id="IPR050834">
    <property type="entry name" value="Glycosyltransf_2"/>
</dbReference>
<accession>A0A1H6ZH16</accession>
<evidence type="ECO:0000313" key="3">
    <source>
        <dbReference type="Proteomes" id="UP000199532"/>
    </source>
</evidence>
<dbReference type="STRING" id="408657.SAMN04487995_4917"/>
<protein>
    <submittedName>
        <fullName evidence="2">Glycosyl transferase family 2</fullName>
    </submittedName>
</protein>
<dbReference type="InterPro" id="IPR001173">
    <property type="entry name" value="Glyco_trans_2-like"/>
</dbReference>
<feature type="domain" description="Glycosyltransferase 2-like" evidence="1">
    <location>
        <begin position="33"/>
        <end position="179"/>
    </location>
</feature>
<organism evidence="2 3">
    <name type="scientific">Dyadobacter koreensis</name>
    <dbReference type="NCBI Taxonomy" id="408657"/>
    <lineage>
        <taxon>Bacteria</taxon>
        <taxon>Pseudomonadati</taxon>
        <taxon>Bacteroidota</taxon>
        <taxon>Cytophagia</taxon>
        <taxon>Cytophagales</taxon>
        <taxon>Spirosomataceae</taxon>
        <taxon>Dyadobacter</taxon>
    </lineage>
</organism>
<dbReference type="EMBL" id="FNXY01000008">
    <property type="protein sequence ID" value="SEJ48135.1"/>
    <property type="molecule type" value="Genomic_DNA"/>
</dbReference>
<dbReference type="GO" id="GO:0016740">
    <property type="term" value="F:transferase activity"/>
    <property type="evidence" value="ECO:0007669"/>
    <property type="project" value="UniProtKB-KW"/>
</dbReference>
<dbReference type="Pfam" id="PF00535">
    <property type="entry name" value="Glycos_transf_2"/>
    <property type="match status" value="1"/>
</dbReference>
<dbReference type="PANTHER" id="PTHR43685">
    <property type="entry name" value="GLYCOSYLTRANSFERASE"/>
    <property type="match status" value="1"/>
</dbReference>
<name>A0A1H6ZH16_9BACT</name>
<evidence type="ECO:0000313" key="2">
    <source>
        <dbReference type="EMBL" id="SEJ48135.1"/>
    </source>
</evidence>
<dbReference type="InterPro" id="IPR029044">
    <property type="entry name" value="Nucleotide-diphossugar_trans"/>
</dbReference>